<organism evidence="1 2">
    <name type="scientific">Cinara cedri</name>
    <dbReference type="NCBI Taxonomy" id="506608"/>
    <lineage>
        <taxon>Eukaryota</taxon>
        <taxon>Metazoa</taxon>
        <taxon>Ecdysozoa</taxon>
        <taxon>Arthropoda</taxon>
        <taxon>Hexapoda</taxon>
        <taxon>Insecta</taxon>
        <taxon>Pterygota</taxon>
        <taxon>Neoptera</taxon>
        <taxon>Paraneoptera</taxon>
        <taxon>Hemiptera</taxon>
        <taxon>Sternorrhyncha</taxon>
        <taxon>Aphidomorpha</taxon>
        <taxon>Aphidoidea</taxon>
        <taxon>Aphididae</taxon>
        <taxon>Lachninae</taxon>
        <taxon>Cinara</taxon>
    </lineage>
</organism>
<sequence>MVESIMKIDIKSLFNRAKSAWIDLMAKVKSLFARSNKNNAPLDISTNDDTQIQEKEAQAGHLENERDYTASELDEELFYDAVETLSELDEGETLNLEDPRQNEDDDEQIIWHDAVENIEENVNIQLIYGGNKFYSANKDLQEVDKITDHEKTFAIALFDHKTTKHPDVGASLDGGILNKLTDFQFINGKCALKFGQLGVEFGHIRLFMPFFFEKRTQISPHDLFQYTDKDDKKHTPSIVMLLDKPESFNLDPTFASAEELGWGYTKTKVKFFDYICTTAWNHIKESEANKSTRISSTMLPTFTMNLLEGQNLSLSINQGSISDIMEDLRKEKSTVNMVYYLAGSLFSLIINCIIDKVTSKQEKTNFHIRDILMNGTMINELQKQTNGQGASSSELNGQCSQDISSTNLELINIKRVMKNAVIHST</sequence>
<accession>A0A5E4N4R3</accession>
<dbReference type="AlphaFoldDB" id="A0A5E4N4R3"/>
<evidence type="ECO:0000313" key="2">
    <source>
        <dbReference type="Proteomes" id="UP000325440"/>
    </source>
</evidence>
<proteinExistence type="predicted"/>
<name>A0A5E4N4R3_9HEMI</name>
<keyword evidence="2" id="KW-1185">Reference proteome</keyword>
<dbReference type="EMBL" id="CABPRJ010001533">
    <property type="protein sequence ID" value="VVC38971.1"/>
    <property type="molecule type" value="Genomic_DNA"/>
</dbReference>
<evidence type="ECO:0000313" key="1">
    <source>
        <dbReference type="EMBL" id="VVC38971.1"/>
    </source>
</evidence>
<gene>
    <name evidence="1" type="ORF">CINCED_3A018854</name>
</gene>
<dbReference type="Proteomes" id="UP000325440">
    <property type="component" value="Unassembled WGS sequence"/>
</dbReference>
<protein>
    <submittedName>
        <fullName evidence="1">Uncharacterized protein</fullName>
    </submittedName>
</protein>
<reference evidence="1 2" key="1">
    <citation type="submission" date="2019-08" db="EMBL/GenBank/DDBJ databases">
        <authorList>
            <person name="Alioto T."/>
            <person name="Alioto T."/>
            <person name="Gomez Garrido J."/>
        </authorList>
    </citation>
    <scope>NUCLEOTIDE SEQUENCE [LARGE SCALE GENOMIC DNA]</scope>
</reference>